<evidence type="ECO:0000313" key="9">
    <source>
        <dbReference type="Proteomes" id="UP000515146"/>
    </source>
</evidence>
<dbReference type="OMA" id="HRYLPRI"/>
<evidence type="ECO:0000256" key="1">
    <source>
        <dbReference type="ARBA" id="ARBA00004123"/>
    </source>
</evidence>
<dbReference type="InterPro" id="IPR001699">
    <property type="entry name" value="TF_T-box"/>
</dbReference>
<name>A0A6P6YF12_DERPT</name>
<feature type="region of interest" description="Disordered" evidence="7">
    <location>
        <begin position="223"/>
        <end position="247"/>
    </location>
</feature>
<evidence type="ECO:0000256" key="4">
    <source>
        <dbReference type="ARBA" id="ARBA00023163"/>
    </source>
</evidence>
<protein>
    <submittedName>
        <fullName evidence="10">T-box transcription factor TBX1-like</fullName>
    </submittedName>
</protein>
<evidence type="ECO:0000256" key="6">
    <source>
        <dbReference type="PROSITE-ProRule" id="PRU00201"/>
    </source>
</evidence>
<dbReference type="GO" id="GO:0005634">
    <property type="term" value="C:nucleus"/>
    <property type="evidence" value="ECO:0007669"/>
    <property type="project" value="UniProtKB-SubCell"/>
</dbReference>
<dbReference type="KEGG" id="dpte:113797213"/>
<dbReference type="GO" id="GO:0000978">
    <property type="term" value="F:RNA polymerase II cis-regulatory region sequence-specific DNA binding"/>
    <property type="evidence" value="ECO:0007669"/>
    <property type="project" value="InterPro"/>
</dbReference>
<dbReference type="InterPro" id="IPR008967">
    <property type="entry name" value="p53-like_TF_DNA-bd_sf"/>
</dbReference>
<reference evidence="10" key="1">
    <citation type="submission" date="2025-08" db="UniProtKB">
        <authorList>
            <consortium name="RefSeq"/>
        </authorList>
    </citation>
    <scope>IDENTIFICATION</scope>
    <source>
        <strain evidence="10">Airmid</strain>
    </source>
</reference>
<keyword evidence="2" id="KW-0805">Transcription regulation</keyword>
<evidence type="ECO:0000256" key="3">
    <source>
        <dbReference type="ARBA" id="ARBA00023125"/>
    </source>
</evidence>
<dbReference type="GO" id="GO:0000981">
    <property type="term" value="F:DNA-binding transcription factor activity, RNA polymerase II-specific"/>
    <property type="evidence" value="ECO:0007669"/>
    <property type="project" value="TreeGrafter"/>
</dbReference>
<dbReference type="PANTHER" id="PTHR11267">
    <property type="entry name" value="T-BOX PROTEIN-RELATED"/>
    <property type="match status" value="1"/>
</dbReference>
<dbReference type="InterPro" id="IPR018186">
    <property type="entry name" value="TF_T-box_CS"/>
</dbReference>
<comment type="caution">
    <text evidence="6">Lacks conserved residue(s) required for the propagation of feature annotation.</text>
</comment>
<sequence>MESNSIDNCDSWWNNGDNNDNDQWKLSTIKLSLESKCLWHEFNELGNEMIVTKAGRRPFPTFQIRLKGMNMDVDYILMMDFILADDKRYRYVFHNSSWMITGQADLSGPPRIHVHQDSPAKGSYWMRQTISFDRLKLTNNPLDDNGHIILNSMHRYQPRFHVICCEPTTTTTTNEHQSYHHHHHHRRNFRTFILNETKFFAVTAYQNHRITQLKIASNPFAKGFRENNHNQQQQQQQDQKDDMIITN</sequence>
<dbReference type="RefSeq" id="XP_027203359.1">
    <property type="nucleotide sequence ID" value="XM_027347558.1"/>
</dbReference>
<dbReference type="GO" id="GO:0000785">
    <property type="term" value="C:chromatin"/>
    <property type="evidence" value="ECO:0007669"/>
    <property type="project" value="TreeGrafter"/>
</dbReference>
<dbReference type="SMART" id="SM00425">
    <property type="entry name" value="TBOX"/>
    <property type="match status" value="1"/>
</dbReference>
<dbReference type="GO" id="GO:0001708">
    <property type="term" value="P:cell fate specification"/>
    <property type="evidence" value="ECO:0007669"/>
    <property type="project" value="TreeGrafter"/>
</dbReference>
<dbReference type="PROSITE" id="PS01283">
    <property type="entry name" value="TBOX_1"/>
    <property type="match status" value="1"/>
</dbReference>
<feature type="domain" description="T-box" evidence="8">
    <location>
        <begin position="33"/>
        <end position="226"/>
    </location>
</feature>
<dbReference type="FunFam" id="2.60.40.820:FF:000007">
    <property type="entry name" value="T-box transcription factor"/>
    <property type="match status" value="1"/>
</dbReference>
<feature type="compositionally biased region" description="Basic and acidic residues" evidence="7">
    <location>
        <begin position="238"/>
        <end position="247"/>
    </location>
</feature>
<dbReference type="Pfam" id="PF00907">
    <property type="entry name" value="T-box"/>
    <property type="match status" value="1"/>
</dbReference>
<dbReference type="Proteomes" id="UP000515146">
    <property type="component" value="Unplaced"/>
</dbReference>
<keyword evidence="9" id="KW-1185">Reference proteome</keyword>
<dbReference type="InterPro" id="IPR046360">
    <property type="entry name" value="T-box_DNA-bd"/>
</dbReference>
<dbReference type="InParanoid" id="A0A6P6YF12"/>
<dbReference type="PANTHER" id="PTHR11267:SF195">
    <property type="entry name" value="OPTOMOTOR-BLIND-RELATED-GENE-1, ISOFORM A"/>
    <property type="match status" value="1"/>
</dbReference>
<accession>A0A6P6YF12</accession>
<dbReference type="PROSITE" id="PS50252">
    <property type="entry name" value="TBOX_3"/>
    <property type="match status" value="1"/>
</dbReference>
<organism evidence="9 10">
    <name type="scientific">Dermatophagoides pteronyssinus</name>
    <name type="common">European house dust mite</name>
    <dbReference type="NCBI Taxonomy" id="6956"/>
    <lineage>
        <taxon>Eukaryota</taxon>
        <taxon>Metazoa</taxon>
        <taxon>Ecdysozoa</taxon>
        <taxon>Arthropoda</taxon>
        <taxon>Chelicerata</taxon>
        <taxon>Arachnida</taxon>
        <taxon>Acari</taxon>
        <taxon>Acariformes</taxon>
        <taxon>Sarcoptiformes</taxon>
        <taxon>Astigmata</taxon>
        <taxon>Psoroptidia</taxon>
        <taxon>Analgoidea</taxon>
        <taxon>Pyroglyphidae</taxon>
        <taxon>Dermatophagoidinae</taxon>
        <taxon>Dermatophagoides</taxon>
    </lineage>
</organism>
<comment type="subcellular location">
    <subcellularLocation>
        <location evidence="1 6">Nucleus</location>
    </subcellularLocation>
</comment>
<gene>
    <name evidence="10" type="primary">LOC113797213</name>
</gene>
<dbReference type="SUPFAM" id="SSF49417">
    <property type="entry name" value="p53-like transcription factors"/>
    <property type="match status" value="1"/>
</dbReference>
<evidence type="ECO:0000256" key="5">
    <source>
        <dbReference type="ARBA" id="ARBA00023242"/>
    </source>
</evidence>
<dbReference type="Gene3D" id="2.60.40.820">
    <property type="entry name" value="Transcription factor, T-box"/>
    <property type="match status" value="1"/>
</dbReference>
<keyword evidence="3 6" id="KW-0238">DNA-binding</keyword>
<dbReference type="GO" id="GO:0045893">
    <property type="term" value="P:positive regulation of DNA-templated transcription"/>
    <property type="evidence" value="ECO:0007669"/>
    <property type="project" value="InterPro"/>
</dbReference>
<evidence type="ECO:0000256" key="7">
    <source>
        <dbReference type="SAM" id="MobiDB-lite"/>
    </source>
</evidence>
<keyword evidence="4" id="KW-0804">Transcription</keyword>
<dbReference type="PRINTS" id="PR00937">
    <property type="entry name" value="TBOX"/>
</dbReference>
<evidence type="ECO:0000256" key="2">
    <source>
        <dbReference type="ARBA" id="ARBA00023015"/>
    </source>
</evidence>
<dbReference type="InterPro" id="IPR036960">
    <property type="entry name" value="T-box_sf"/>
</dbReference>
<keyword evidence="5 6" id="KW-0539">Nucleus</keyword>
<dbReference type="AlphaFoldDB" id="A0A6P6YF12"/>
<evidence type="ECO:0000313" key="10">
    <source>
        <dbReference type="RefSeq" id="XP_027203359.1"/>
    </source>
</evidence>
<dbReference type="OrthoDB" id="7442607at2759"/>
<evidence type="ECO:0000259" key="8">
    <source>
        <dbReference type="PROSITE" id="PS50252"/>
    </source>
</evidence>
<proteinExistence type="predicted"/>